<dbReference type="RefSeq" id="WP_311593097.1">
    <property type="nucleotide sequence ID" value="NZ_JAVRHV010000003.1"/>
</dbReference>
<comment type="caution">
    <text evidence="1">The sequence shown here is derived from an EMBL/GenBank/DDBJ whole genome shotgun (WGS) entry which is preliminary data.</text>
</comment>
<evidence type="ECO:0000313" key="2">
    <source>
        <dbReference type="Proteomes" id="UP001252186"/>
    </source>
</evidence>
<sequence>MKTITTYYRVFLLKTGIPFAFTNGAKQRIQKKIRMLLKDLDIITTP</sequence>
<gene>
    <name evidence="1" type="ORF">RM519_07635</name>
</gene>
<dbReference type="Proteomes" id="UP001252186">
    <property type="component" value="Unassembled WGS sequence"/>
</dbReference>
<proteinExistence type="predicted"/>
<accession>A0ABU2Y5Z9</accession>
<organism evidence="1 2">
    <name type="scientific">Urechidicola vernalis</name>
    <dbReference type="NCBI Taxonomy" id="3075600"/>
    <lineage>
        <taxon>Bacteria</taxon>
        <taxon>Pseudomonadati</taxon>
        <taxon>Bacteroidota</taxon>
        <taxon>Flavobacteriia</taxon>
        <taxon>Flavobacteriales</taxon>
        <taxon>Flavobacteriaceae</taxon>
        <taxon>Urechidicola</taxon>
    </lineage>
</organism>
<evidence type="ECO:0000313" key="1">
    <source>
        <dbReference type="EMBL" id="MDT0553112.1"/>
    </source>
</evidence>
<keyword evidence="2" id="KW-1185">Reference proteome</keyword>
<protein>
    <submittedName>
        <fullName evidence="1">Uncharacterized protein</fullName>
    </submittedName>
</protein>
<dbReference type="EMBL" id="JAVRHV010000003">
    <property type="protein sequence ID" value="MDT0553112.1"/>
    <property type="molecule type" value="Genomic_DNA"/>
</dbReference>
<reference evidence="1 2" key="1">
    <citation type="submission" date="2023-09" db="EMBL/GenBank/DDBJ databases">
        <authorList>
            <person name="Rey-Velasco X."/>
        </authorList>
    </citation>
    <scope>NUCLEOTIDE SEQUENCE [LARGE SCALE GENOMIC DNA]</scope>
    <source>
        <strain evidence="1 2">P050</strain>
    </source>
</reference>
<name>A0ABU2Y5Z9_9FLAO</name>